<keyword evidence="2" id="KW-0378">Hydrolase</keyword>
<gene>
    <name evidence="4" type="ORF">HNR23_001971</name>
</gene>
<dbReference type="PANTHER" id="PTHR43037">
    <property type="entry name" value="UNNAMED PRODUCT-RELATED"/>
    <property type="match status" value="1"/>
</dbReference>
<evidence type="ECO:0000256" key="1">
    <source>
        <dbReference type="ARBA" id="ARBA00022729"/>
    </source>
</evidence>
<sequence length="216" mass="22908">MSNGDRPVPLMDTDSPYVFRPATDPDAPVLLLLHGTGADEHDLLGLGSALSEGAALLSPRGRVREFGANRWFRRLREGVFDVEDVIARTHELADFVTAAAEFHDLDTGRLVAVGFSNGANIAAAALLLRPGLLHGAALFAAAAPLQDRTPDPVDLAGTQVFLSAGRADTITPFDQAHLLATQLTDRGADVRFAEHPGGHGLPSSALHAAREWLDGR</sequence>
<dbReference type="SUPFAM" id="SSF53474">
    <property type="entry name" value="alpha/beta-Hydrolases"/>
    <property type="match status" value="1"/>
</dbReference>
<dbReference type="EMBL" id="JACHDS010000001">
    <property type="protein sequence ID" value="MBB6171911.1"/>
    <property type="molecule type" value="Genomic_DNA"/>
</dbReference>
<protein>
    <submittedName>
        <fullName evidence="4">Phospholipase/carboxylesterase</fullName>
    </submittedName>
</protein>
<dbReference type="PANTHER" id="PTHR43037:SF5">
    <property type="entry name" value="FERULOYL ESTERASE"/>
    <property type="match status" value="1"/>
</dbReference>
<evidence type="ECO:0000256" key="2">
    <source>
        <dbReference type="ARBA" id="ARBA00022801"/>
    </source>
</evidence>
<dbReference type="InterPro" id="IPR003140">
    <property type="entry name" value="PLipase/COase/thioEstase"/>
</dbReference>
<organism evidence="4 5">
    <name type="scientific">Nocardiopsis mwathae</name>
    <dbReference type="NCBI Taxonomy" id="1472723"/>
    <lineage>
        <taxon>Bacteria</taxon>
        <taxon>Bacillati</taxon>
        <taxon>Actinomycetota</taxon>
        <taxon>Actinomycetes</taxon>
        <taxon>Streptosporangiales</taxon>
        <taxon>Nocardiopsidaceae</taxon>
        <taxon>Nocardiopsis</taxon>
    </lineage>
</organism>
<dbReference type="Gene3D" id="3.40.50.1820">
    <property type="entry name" value="alpha/beta hydrolase"/>
    <property type="match status" value="1"/>
</dbReference>
<dbReference type="Pfam" id="PF02230">
    <property type="entry name" value="Abhydrolase_2"/>
    <property type="match status" value="1"/>
</dbReference>
<keyword evidence="5" id="KW-1185">Reference proteome</keyword>
<dbReference type="GO" id="GO:0016787">
    <property type="term" value="F:hydrolase activity"/>
    <property type="evidence" value="ECO:0007669"/>
    <property type="project" value="UniProtKB-KW"/>
</dbReference>
<dbReference type="InterPro" id="IPR029058">
    <property type="entry name" value="AB_hydrolase_fold"/>
</dbReference>
<reference evidence="4 5" key="1">
    <citation type="submission" date="2020-08" db="EMBL/GenBank/DDBJ databases">
        <title>Sequencing the genomes of 1000 actinobacteria strains.</title>
        <authorList>
            <person name="Klenk H.-P."/>
        </authorList>
    </citation>
    <scope>NUCLEOTIDE SEQUENCE [LARGE SCALE GENOMIC DNA]</scope>
    <source>
        <strain evidence="4 5">DSM 46659</strain>
    </source>
</reference>
<feature type="domain" description="Phospholipase/carboxylesterase/thioesterase" evidence="3">
    <location>
        <begin position="22"/>
        <end position="213"/>
    </location>
</feature>
<dbReference type="InterPro" id="IPR050955">
    <property type="entry name" value="Plant_Biomass_Hydrol_Est"/>
</dbReference>
<dbReference type="Proteomes" id="UP000546642">
    <property type="component" value="Unassembled WGS sequence"/>
</dbReference>
<accession>A0A7W9YIR0</accession>
<keyword evidence="1" id="KW-0732">Signal</keyword>
<proteinExistence type="predicted"/>
<name>A0A7W9YIR0_9ACTN</name>
<dbReference type="RefSeq" id="WP_246421677.1">
    <property type="nucleotide sequence ID" value="NZ_JACHDS010000001.1"/>
</dbReference>
<evidence type="ECO:0000313" key="5">
    <source>
        <dbReference type="Proteomes" id="UP000546642"/>
    </source>
</evidence>
<comment type="caution">
    <text evidence="4">The sequence shown here is derived from an EMBL/GenBank/DDBJ whole genome shotgun (WGS) entry which is preliminary data.</text>
</comment>
<evidence type="ECO:0000259" key="3">
    <source>
        <dbReference type="Pfam" id="PF02230"/>
    </source>
</evidence>
<evidence type="ECO:0000313" key="4">
    <source>
        <dbReference type="EMBL" id="MBB6171911.1"/>
    </source>
</evidence>
<dbReference type="AlphaFoldDB" id="A0A7W9YIR0"/>